<organism evidence="1 2">
    <name type="scientific">Phaseolus coccineus</name>
    <name type="common">Scarlet runner bean</name>
    <name type="synonym">Phaseolus multiflorus</name>
    <dbReference type="NCBI Taxonomy" id="3886"/>
    <lineage>
        <taxon>Eukaryota</taxon>
        <taxon>Viridiplantae</taxon>
        <taxon>Streptophyta</taxon>
        <taxon>Embryophyta</taxon>
        <taxon>Tracheophyta</taxon>
        <taxon>Spermatophyta</taxon>
        <taxon>Magnoliopsida</taxon>
        <taxon>eudicotyledons</taxon>
        <taxon>Gunneridae</taxon>
        <taxon>Pentapetalae</taxon>
        <taxon>rosids</taxon>
        <taxon>fabids</taxon>
        <taxon>Fabales</taxon>
        <taxon>Fabaceae</taxon>
        <taxon>Papilionoideae</taxon>
        <taxon>50 kb inversion clade</taxon>
        <taxon>NPAAA clade</taxon>
        <taxon>indigoferoid/millettioid clade</taxon>
        <taxon>Phaseoleae</taxon>
        <taxon>Phaseolus</taxon>
    </lineage>
</organism>
<evidence type="ECO:0000313" key="2">
    <source>
        <dbReference type="Proteomes" id="UP001374584"/>
    </source>
</evidence>
<proteinExistence type="predicted"/>
<dbReference type="InterPro" id="IPR052562">
    <property type="entry name" value="Ketohexokinase-related"/>
</dbReference>
<dbReference type="AlphaFoldDB" id="A0AAN9NCP3"/>
<dbReference type="Proteomes" id="UP001374584">
    <property type="component" value="Unassembled WGS sequence"/>
</dbReference>
<comment type="caution">
    <text evidence="1">The sequence shown here is derived from an EMBL/GenBank/DDBJ whole genome shotgun (WGS) entry which is preliminary data.</text>
</comment>
<name>A0AAN9NCP3_PHACN</name>
<evidence type="ECO:0000313" key="1">
    <source>
        <dbReference type="EMBL" id="KAK7367989.1"/>
    </source>
</evidence>
<keyword evidence="2" id="KW-1185">Reference proteome</keyword>
<dbReference type="SUPFAM" id="SSF53613">
    <property type="entry name" value="Ribokinase-like"/>
    <property type="match status" value="1"/>
</dbReference>
<protein>
    <submittedName>
        <fullName evidence="1">Uncharacterized protein</fullName>
    </submittedName>
</protein>
<reference evidence="1 2" key="1">
    <citation type="submission" date="2024-01" db="EMBL/GenBank/DDBJ databases">
        <title>The genomes of 5 underutilized Papilionoideae crops provide insights into root nodulation and disease resistanc.</title>
        <authorList>
            <person name="Jiang F."/>
        </authorList>
    </citation>
    <scope>NUCLEOTIDE SEQUENCE [LARGE SCALE GENOMIC DNA]</scope>
    <source>
        <strain evidence="1">JINMINGXINNONG_FW02</strain>
        <tissue evidence="1">Leaves</tissue>
    </source>
</reference>
<dbReference type="InterPro" id="IPR029056">
    <property type="entry name" value="Ribokinase-like"/>
</dbReference>
<accession>A0AAN9NCP3</accession>
<gene>
    <name evidence="1" type="ORF">VNO80_10011</name>
</gene>
<dbReference type="EMBL" id="JAYMYR010000004">
    <property type="protein sequence ID" value="KAK7367989.1"/>
    <property type="molecule type" value="Genomic_DNA"/>
</dbReference>
<dbReference type="PANTHER" id="PTHR42774">
    <property type="entry name" value="PHOSPHOTRANSFERASE SYSTEM TRANSPORT PROTEIN"/>
    <property type="match status" value="1"/>
</dbReference>
<sequence length="92" mass="10009">MSCDCKNTVIVGCGAVSVDFLATVAAYPKPDDKIRSTSFKVADDTQGREVLRELEADGVDTSFMASTAFPELQLASIKNMKMGRLEIRYLGL</sequence>
<dbReference type="PANTHER" id="PTHR42774:SF3">
    <property type="entry name" value="KETOHEXOKINASE"/>
    <property type="match status" value="1"/>
</dbReference>
<dbReference type="Gene3D" id="3.40.1190.20">
    <property type="match status" value="1"/>
</dbReference>